<dbReference type="Pfam" id="PF07152">
    <property type="entry name" value="YaeQ"/>
    <property type="match status" value="1"/>
</dbReference>
<dbReference type="InterPro" id="IPR009822">
    <property type="entry name" value="YaeQ"/>
</dbReference>
<proteinExistence type="predicted"/>
<reference evidence="1 2" key="1">
    <citation type="submission" date="2019-10" db="EMBL/GenBank/DDBJ databases">
        <title>Nocardia macrotermitis sp. nov. and Nocardia aurantia sp. nov., isolated from the gut of fungus growing-termite Macrotermes natalensis.</title>
        <authorList>
            <person name="Benndorf R."/>
            <person name="Schwitalla J."/>
            <person name="Martin K."/>
            <person name="De Beer W."/>
            <person name="Kaster A.-K."/>
            <person name="Vollmers J."/>
            <person name="Poulsen M."/>
            <person name="Beemelmanns C."/>
        </authorList>
    </citation>
    <scope>NUCLEOTIDE SEQUENCE [LARGE SCALE GENOMIC DNA]</scope>
    <source>
        <strain evidence="1 2">RB56</strain>
    </source>
</reference>
<dbReference type="AlphaFoldDB" id="A0A7K0DHS0"/>
<sequence length="180" mass="19746">MALSATVYNFSVQLADVDRGVYEELDLRVARHPSESAEFMVTRLLAYCLEYREGIAFSDGGVSSADEPAVLVRDLTGRLTGWIEVGAPDAERVHRGSKLADDIAIYTHRDPAKVLAGLAGKRIHRAGEIPLYSFDRAFVDAAVAVLDRRNTAALSVTERSLYLDINGSDLSTPVEEHRLN</sequence>
<accession>A0A7K0DHS0</accession>
<protein>
    <recommendedName>
        <fullName evidence="3">YaeQ family protein</fullName>
    </recommendedName>
</protein>
<name>A0A7K0DHS0_9NOCA</name>
<dbReference type="SUPFAM" id="SSF52980">
    <property type="entry name" value="Restriction endonuclease-like"/>
    <property type="match status" value="1"/>
</dbReference>
<dbReference type="PIRSF" id="PIRSF011484">
    <property type="entry name" value="YaeQ"/>
    <property type="match status" value="1"/>
</dbReference>
<evidence type="ECO:0008006" key="3">
    <source>
        <dbReference type="Google" id="ProtNLM"/>
    </source>
</evidence>
<dbReference type="PANTHER" id="PTHR38784">
    <property type="entry name" value="SUCROSE PHOSPHORYLASE"/>
    <property type="match status" value="1"/>
</dbReference>
<dbReference type="Gene3D" id="3.10.640.10">
    <property type="entry name" value="Restriction endonuclease-like alpha-beta roll domain"/>
    <property type="match status" value="1"/>
</dbReference>
<dbReference type="InterPro" id="IPR011335">
    <property type="entry name" value="Restrct_endonuc-II-like"/>
</dbReference>
<gene>
    <name evidence="1" type="primary">yaeQ</name>
    <name evidence="1" type="ORF">NRB56_09090</name>
</gene>
<keyword evidence="2" id="KW-1185">Reference proteome</keyword>
<dbReference type="PANTHER" id="PTHR38784:SF1">
    <property type="entry name" value="SUCROSE PHOSPHORYLASE"/>
    <property type="match status" value="1"/>
</dbReference>
<comment type="caution">
    <text evidence="1">The sequence shown here is derived from an EMBL/GenBank/DDBJ whole genome shotgun (WGS) entry which is preliminary data.</text>
</comment>
<dbReference type="InterPro" id="IPR038590">
    <property type="entry name" value="YaeQ_sf"/>
</dbReference>
<dbReference type="OrthoDB" id="5293309at2"/>
<organism evidence="1 2">
    <name type="scientific">Nocardia aurantia</name>
    <dbReference type="NCBI Taxonomy" id="2585199"/>
    <lineage>
        <taxon>Bacteria</taxon>
        <taxon>Bacillati</taxon>
        <taxon>Actinomycetota</taxon>
        <taxon>Actinomycetes</taxon>
        <taxon>Mycobacteriales</taxon>
        <taxon>Nocardiaceae</taxon>
        <taxon>Nocardia</taxon>
    </lineage>
</organism>
<dbReference type="EMBL" id="WEGI01000002">
    <property type="protein sequence ID" value="MQY25353.1"/>
    <property type="molecule type" value="Genomic_DNA"/>
</dbReference>
<dbReference type="Proteomes" id="UP000431401">
    <property type="component" value="Unassembled WGS sequence"/>
</dbReference>
<evidence type="ECO:0000313" key="2">
    <source>
        <dbReference type="Proteomes" id="UP000431401"/>
    </source>
</evidence>
<dbReference type="RefSeq" id="WP_153339232.1">
    <property type="nucleotide sequence ID" value="NZ_WEGI01000002.1"/>
</dbReference>
<dbReference type="SMART" id="SM01322">
    <property type="entry name" value="YaeQ"/>
    <property type="match status" value="1"/>
</dbReference>
<evidence type="ECO:0000313" key="1">
    <source>
        <dbReference type="EMBL" id="MQY25353.1"/>
    </source>
</evidence>